<dbReference type="Proteomes" id="UP000075755">
    <property type="component" value="Chromosome"/>
</dbReference>
<evidence type="ECO:0000313" key="5">
    <source>
        <dbReference type="Proteomes" id="UP000254701"/>
    </source>
</evidence>
<dbReference type="EMBL" id="JACICB010000006">
    <property type="protein sequence ID" value="MBB3705511.1"/>
    <property type="molecule type" value="Genomic_DNA"/>
</dbReference>
<reference evidence="3 5" key="2">
    <citation type="submission" date="2018-06" db="EMBL/GenBank/DDBJ databases">
        <authorList>
            <consortium name="Pathogen Informatics"/>
            <person name="Doyle S."/>
        </authorList>
    </citation>
    <scope>NUCLEOTIDE SEQUENCE [LARGE SCALE GENOMIC DNA]</scope>
    <source>
        <strain evidence="3 5">NCTC10684</strain>
    </source>
</reference>
<dbReference type="EMBL" id="UFSM01000001">
    <property type="protein sequence ID" value="SUU91365.1"/>
    <property type="molecule type" value="Genomic_DNA"/>
</dbReference>
<name>A0A142MCM8_AMIAI</name>
<dbReference type="EMBL" id="CP015005">
    <property type="protein sequence ID" value="AMS44098.1"/>
    <property type="molecule type" value="Genomic_DNA"/>
</dbReference>
<dbReference type="OrthoDB" id="9804253at2"/>
<sequence>MAPRTRVKERAEEQATTMSADQQAVIRIVANDLHRLNQSVMKAVEAGVSVELVRSARHHGGDGNWGDLLIPVIVTQQPHG</sequence>
<organism evidence="1 4">
    <name type="scientific">Aminobacter aminovorans</name>
    <name type="common">Chelatobacter heintzii</name>
    <dbReference type="NCBI Taxonomy" id="83263"/>
    <lineage>
        <taxon>Bacteria</taxon>
        <taxon>Pseudomonadati</taxon>
        <taxon>Pseudomonadota</taxon>
        <taxon>Alphaproteobacteria</taxon>
        <taxon>Hyphomicrobiales</taxon>
        <taxon>Phyllobacteriaceae</taxon>
        <taxon>Aminobacter</taxon>
    </lineage>
</organism>
<dbReference type="Proteomes" id="UP000577697">
    <property type="component" value="Unassembled WGS sequence"/>
</dbReference>
<evidence type="ECO:0000313" key="2">
    <source>
        <dbReference type="EMBL" id="MBB3705511.1"/>
    </source>
</evidence>
<dbReference type="Proteomes" id="UP000254701">
    <property type="component" value="Unassembled WGS sequence"/>
</dbReference>
<dbReference type="STRING" id="83263.AA2016_5191"/>
<reference evidence="1 4" key="1">
    <citation type="submission" date="2016-03" db="EMBL/GenBank/DDBJ databases">
        <title>Complete genome of Aminobacter aminovorans KCTC 2477.</title>
        <authorList>
            <person name="Kim K.M."/>
        </authorList>
    </citation>
    <scope>NUCLEOTIDE SEQUENCE [LARGE SCALE GENOMIC DNA]</scope>
    <source>
        <strain evidence="1 4">KCTC 2477</strain>
    </source>
</reference>
<evidence type="ECO:0000313" key="1">
    <source>
        <dbReference type="EMBL" id="AMS44098.1"/>
    </source>
</evidence>
<reference evidence="2 6" key="3">
    <citation type="submission" date="2020-08" db="EMBL/GenBank/DDBJ databases">
        <title>Genomic Encyclopedia of Type Strains, Phase IV (KMG-IV): sequencing the most valuable type-strain genomes for metagenomic binning, comparative biology and taxonomic classification.</title>
        <authorList>
            <person name="Goeker M."/>
        </authorList>
    </citation>
    <scope>NUCLEOTIDE SEQUENCE [LARGE SCALE GENOMIC DNA]</scope>
    <source>
        <strain evidence="2 6">DSM 10368</strain>
    </source>
</reference>
<evidence type="ECO:0000313" key="4">
    <source>
        <dbReference type="Proteomes" id="UP000075755"/>
    </source>
</evidence>
<keyword evidence="6" id="KW-1185">Reference proteome</keyword>
<dbReference type="KEGG" id="aak:AA2016_5191"/>
<accession>A0A142MCM8</accession>
<dbReference type="RefSeq" id="WP_067965227.1">
    <property type="nucleotide sequence ID" value="NZ_BAAAVY010000037.1"/>
</dbReference>
<protein>
    <submittedName>
        <fullName evidence="1">Uncharacterized protein</fullName>
    </submittedName>
</protein>
<dbReference type="AlphaFoldDB" id="A0A142MCM8"/>
<evidence type="ECO:0000313" key="3">
    <source>
        <dbReference type="EMBL" id="SUU91365.1"/>
    </source>
</evidence>
<gene>
    <name evidence="1" type="ORF">AA2016_5191</name>
    <name evidence="2" type="ORF">FHS67_001826</name>
    <name evidence="3" type="ORF">NCTC10684_04629</name>
</gene>
<proteinExistence type="predicted"/>
<evidence type="ECO:0000313" key="6">
    <source>
        <dbReference type="Proteomes" id="UP000577697"/>
    </source>
</evidence>